<dbReference type="HOGENOM" id="CLU_2868934_0_0_1"/>
<dbReference type="AlphaFoldDB" id="A0A0C3CNU6"/>
<reference evidence="1 2" key="1">
    <citation type="submission" date="2014-04" db="EMBL/GenBank/DDBJ databases">
        <authorList>
            <consortium name="DOE Joint Genome Institute"/>
            <person name="Kuo A."/>
            <person name="Kohler A."/>
            <person name="Nagy L.G."/>
            <person name="Floudas D."/>
            <person name="Copeland A."/>
            <person name="Barry K.W."/>
            <person name="Cichocki N."/>
            <person name="Veneault-Fourrey C."/>
            <person name="LaButti K."/>
            <person name="Lindquist E.A."/>
            <person name="Lipzen A."/>
            <person name="Lundell T."/>
            <person name="Morin E."/>
            <person name="Murat C."/>
            <person name="Sun H."/>
            <person name="Tunlid A."/>
            <person name="Henrissat B."/>
            <person name="Grigoriev I.V."/>
            <person name="Hibbett D.S."/>
            <person name="Martin F."/>
            <person name="Nordberg H.P."/>
            <person name="Cantor M.N."/>
            <person name="Hua S.X."/>
        </authorList>
    </citation>
    <scope>NUCLEOTIDE SEQUENCE [LARGE SCALE GENOMIC DNA]</scope>
    <source>
        <strain evidence="1 2">Foug A</strain>
    </source>
</reference>
<dbReference type="InParanoid" id="A0A0C3CNU6"/>
<name>A0A0C3CNU6_9AGAM</name>
<reference evidence="2" key="2">
    <citation type="submission" date="2015-01" db="EMBL/GenBank/DDBJ databases">
        <title>Evolutionary Origins and Diversification of the Mycorrhizal Mutualists.</title>
        <authorList>
            <consortium name="DOE Joint Genome Institute"/>
            <consortium name="Mycorrhizal Genomics Consortium"/>
            <person name="Kohler A."/>
            <person name="Kuo A."/>
            <person name="Nagy L.G."/>
            <person name="Floudas D."/>
            <person name="Copeland A."/>
            <person name="Barry K.W."/>
            <person name="Cichocki N."/>
            <person name="Veneault-Fourrey C."/>
            <person name="LaButti K."/>
            <person name="Lindquist E.A."/>
            <person name="Lipzen A."/>
            <person name="Lundell T."/>
            <person name="Morin E."/>
            <person name="Murat C."/>
            <person name="Riley R."/>
            <person name="Ohm R."/>
            <person name="Sun H."/>
            <person name="Tunlid A."/>
            <person name="Henrissat B."/>
            <person name="Grigoriev I.V."/>
            <person name="Hibbett D.S."/>
            <person name="Martin F."/>
        </authorList>
    </citation>
    <scope>NUCLEOTIDE SEQUENCE [LARGE SCALE GENOMIC DNA]</scope>
    <source>
        <strain evidence="2">Foug A</strain>
    </source>
</reference>
<evidence type="ECO:0000313" key="1">
    <source>
        <dbReference type="EMBL" id="KIM50290.1"/>
    </source>
</evidence>
<evidence type="ECO:0000313" key="2">
    <source>
        <dbReference type="Proteomes" id="UP000053989"/>
    </source>
</evidence>
<keyword evidence="2" id="KW-1185">Reference proteome</keyword>
<protein>
    <submittedName>
        <fullName evidence="1">Uncharacterized protein</fullName>
    </submittedName>
</protein>
<accession>A0A0C3CNU6</accession>
<organism evidence="1 2">
    <name type="scientific">Scleroderma citrinum Foug A</name>
    <dbReference type="NCBI Taxonomy" id="1036808"/>
    <lineage>
        <taxon>Eukaryota</taxon>
        <taxon>Fungi</taxon>
        <taxon>Dikarya</taxon>
        <taxon>Basidiomycota</taxon>
        <taxon>Agaricomycotina</taxon>
        <taxon>Agaricomycetes</taxon>
        <taxon>Agaricomycetidae</taxon>
        <taxon>Boletales</taxon>
        <taxon>Sclerodermatineae</taxon>
        <taxon>Sclerodermataceae</taxon>
        <taxon>Scleroderma</taxon>
    </lineage>
</organism>
<gene>
    <name evidence="1" type="ORF">SCLCIDRAFT_1225431</name>
</gene>
<dbReference type="Proteomes" id="UP000053989">
    <property type="component" value="Unassembled WGS sequence"/>
</dbReference>
<proteinExistence type="predicted"/>
<feature type="non-terminal residue" evidence="1">
    <location>
        <position position="1"/>
    </location>
</feature>
<dbReference type="EMBL" id="KN822530">
    <property type="protein sequence ID" value="KIM50290.1"/>
    <property type="molecule type" value="Genomic_DNA"/>
</dbReference>
<sequence>LVQLRTVTVTKQTRRVAVFHRAFDLPPAEMALNQTLNVIQTVSSSVTKTAWCQLRSNSRCFILI</sequence>